<dbReference type="AlphaFoldDB" id="A0A679JI96"/>
<evidence type="ECO:0000313" key="9">
    <source>
        <dbReference type="EMBL" id="CAA2110304.1"/>
    </source>
</evidence>
<evidence type="ECO:0000256" key="2">
    <source>
        <dbReference type="ARBA" id="ARBA00009009"/>
    </source>
</evidence>
<dbReference type="PROSITE" id="PS51257">
    <property type="entry name" value="PROKAR_LIPOPROTEIN"/>
    <property type="match status" value="1"/>
</dbReference>
<evidence type="ECO:0000256" key="7">
    <source>
        <dbReference type="SAM" id="SignalP"/>
    </source>
</evidence>
<evidence type="ECO:0000256" key="6">
    <source>
        <dbReference type="RuleBase" id="RU361140"/>
    </source>
</evidence>
<feature type="chain" id="PRO_5025449317" description="Beta-lactamase" evidence="7">
    <location>
        <begin position="29"/>
        <end position="299"/>
    </location>
</feature>
<dbReference type="InterPro" id="IPR023650">
    <property type="entry name" value="Beta-lactam_class-A_AS"/>
</dbReference>
<dbReference type="Gene3D" id="3.40.710.10">
    <property type="entry name" value="DD-peptidase/beta-lactamase superfamily"/>
    <property type="match status" value="1"/>
</dbReference>
<comment type="catalytic activity">
    <reaction evidence="1 6">
        <text>a beta-lactam + H2O = a substituted beta-amino acid</text>
        <dbReference type="Rhea" id="RHEA:20401"/>
        <dbReference type="ChEBI" id="CHEBI:15377"/>
        <dbReference type="ChEBI" id="CHEBI:35627"/>
        <dbReference type="ChEBI" id="CHEBI:140347"/>
        <dbReference type="EC" id="3.5.2.6"/>
    </reaction>
</comment>
<keyword evidence="7" id="KW-0732">Signal</keyword>
<dbReference type="GO" id="GO:0008800">
    <property type="term" value="F:beta-lactamase activity"/>
    <property type="evidence" value="ECO:0007669"/>
    <property type="project" value="UniProtKB-UniRule"/>
</dbReference>
<dbReference type="NCBIfam" id="NF033103">
    <property type="entry name" value="bla_class_A"/>
    <property type="match status" value="1"/>
</dbReference>
<evidence type="ECO:0000256" key="3">
    <source>
        <dbReference type="ARBA" id="ARBA00012865"/>
    </source>
</evidence>
<sequence length="299" mass="31558">MNPSFQRRTLLLAASVLPLASACTAGFAKTSSSSSSSSAESQLAELERASGGRLGVTGFDTGTGARIQHRAHERFPMCSTFKLMLAAAVLERSAKEPDLLARQLSYGRSDLIANSPITEKHVTTGMRVAELCAATIQYSDNAAANVLLRLLGGPGEVTAFSRRIGDQVFRLDRTEPELNTSIPGDMRDTTTPSAMSDSVQRLVLGDALGAPQRDLLKTWLLGNTTSKERFMAGVPAGWKVGDKTGAGSYGSNNDVGVLWPPAGAPLVLSVYLTFSQKDAKTRNDVVAAATRIAVTALAG</sequence>
<comment type="similarity">
    <text evidence="2 6">Belongs to the class-A beta-lactamase family.</text>
</comment>
<dbReference type="PRINTS" id="PR00118">
    <property type="entry name" value="BLACTAMASEA"/>
</dbReference>
<evidence type="ECO:0000256" key="4">
    <source>
        <dbReference type="ARBA" id="ARBA00022801"/>
    </source>
</evidence>
<keyword evidence="5 6" id="KW-0046">Antibiotic resistance</keyword>
<feature type="domain" description="Beta-lactamase class A catalytic" evidence="8">
    <location>
        <begin position="60"/>
        <end position="271"/>
    </location>
</feature>
<keyword evidence="4 6" id="KW-0378">Hydrolase</keyword>
<dbReference type="GO" id="GO:0030655">
    <property type="term" value="P:beta-lactam antibiotic catabolic process"/>
    <property type="evidence" value="ECO:0007669"/>
    <property type="project" value="InterPro"/>
</dbReference>
<dbReference type="PANTHER" id="PTHR35333:SF3">
    <property type="entry name" value="BETA-LACTAMASE-TYPE TRANSPEPTIDASE FOLD CONTAINING PROTEIN"/>
    <property type="match status" value="1"/>
</dbReference>
<protein>
    <recommendedName>
        <fullName evidence="3 6">Beta-lactamase</fullName>
        <ecNumber evidence="3 6">3.5.2.6</ecNumber>
    </recommendedName>
</protein>
<dbReference type="Pfam" id="PF13354">
    <property type="entry name" value="Beta-lactamase2"/>
    <property type="match status" value="1"/>
</dbReference>
<dbReference type="PANTHER" id="PTHR35333">
    <property type="entry name" value="BETA-LACTAMASE"/>
    <property type="match status" value="1"/>
</dbReference>
<dbReference type="GO" id="GO:0046677">
    <property type="term" value="P:response to antibiotic"/>
    <property type="evidence" value="ECO:0007669"/>
    <property type="project" value="UniProtKB-UniRule"/>
</dbReference>
<name>A0A679JI96_VARPD</name>
<organism evidence="9">
    <name type="scientific">Variovorax paradoxus</name>
    <dbReference type="NCBI Taxonomy" id="34073"/>
    <lineage>
        <taxon>Bacteria</taxon>
        <taxon>Pseudomonadati</taxon>
        <taxon>Pseudomonadota</taxon>
        <taxon>Betaproteobacteria</taxon>
        <taxon>Burkholderiales</taxon>
        <taxon>Comamonadaceae</taxon>
        <taxon>Variovorax</taxon>
    </lineage>
</organism>
<proteinExistence type="inferred from homology"/>
<dbReference type="SUPFAM" id="SSF56601">
    <property type="entry name" value="beta-lactamase/transpeptidase-like"/>
    <property type="match status" value="1"/>
</dbReference>
<feature type="signal peptide" evidence="7">
    <location>
        <begin position="1"/>
        <end position="28"/>
    </location>
</feature>
<dbReference type="InterPro" id="IPR000871">
    <property type="entry name" value="Beta-lactam_class-A"/>
</dbReference>
<gene>
    <name evidence="9" type="ORF">VVAX_06553</name>
</gene>
<dbReference type="EMBL" id="LR743508">
    <property type="protein sequence ID" value="CAA2110304.1"/>
    <property type="molecule type" value="Genomic_DNA"/>
</dbReference>
<dbReference type="InterPro" id="IPR012338">
    <property type="entry name" value="Beta-lactam/transpept-like"/>
</dbReference>
<reference evidence="9" key="1">
    <citation type="submission" date="2019-12" db="EMBL/GenBank/DDBJ databases">
        <authorList>
            <person name="Cremers G."/>
        </authorList>
    </citation>
    <scope>NUCLEOTIDE SEQUENCE</scope>
    <source>
        <strain evidence="9">Vvax</strain>
    </source>
</reference>
<dbReference type="PROSITE" id="PS00146">
    <property type="entry name" value="BETA_LACTAMASE_A"/>
    <property type="match status" value="1"/>
</dbReference>
<dbReference type="RefSeq" id="WP_339094727.1">
    <property type="nucleotide sequence ID" value="NZ_LR743508.1"/>
</dbReference>
<evidence type="ECO:0000259" key="8">
    <source>
        <dbReference type="Pfam" id="PF13354"/>
    </source>
</evidence>
<evidence type="ECO:0000256" key="5">
    <source>
        <dbReference type="ARBA" id="ARBA00023251"/>
    </source>
</evidence>
<dbReference type="InterPro" id="IPR045155">
    <property type="entry name" value="Beta-lactam_cat"/>
</dbReference>
<dbReference type="EC" id="3.5.2.6" evidence="3 6"/>
<evidence type="ECO:0000256" key="1">
    <source>
        <dbReference type="ARBA" id="ARBA00001526"/>
    </source>
</evidence>
<accession>A0A679JI96</accession>